<feature type="transmembrane region" description="Helical" evidence="1">
    <location>
        <begin position="217"/>
        <end position="237"/>
    </location>
</feature>
<feature type="transmembrane region" description="Helical" evidence="1">
    <location>
        <begin position="71"/>
        <end position="87"/>
    </location>
</feature>
<protein>
    <submittedName>
        <fullName evidence="3">Permease</fullName>
    </submittedName>
</protein>
<keyword evidence="1" id="KW-0472">Membrane</keyword>
<evidence type="ECO:0000259" key="2">
    <source>
        <dbReference type="Pfam" id="PF00892"/>
    </source>
</evidence>
<accession>M5U6H7</accession>
<evidence type="ECO:0000313" key="4">
    <source>
        <dbReference type="Proteomes" id="UP000011885"/>
    </source>
</evidence>
<feature type="transmembrane region" description="Helical" evidence="1">
    <location>
        <begin position="125"/>
        <end position="142"/>
    </location>
</feature>
<organism evidence="3 4">
    <name type="scientific">Rhodopirellula sallentina SM41</name>
    <dbReference type="NCBI Taxonomy" id="1263870"/>
    <lineage>
        <taxon>Bacteria</taxon>
        <taxon>Pseudomonadati</taxon>
        <taxon>Planctomycetota</taxon>
        <taxon>Planctomycetia</taxon>
        <taxon>Pirellulales</taxon>
        <taxon>Pirellulaceae</taxon>
        <taxon>Rhodopirellula</taxon>
    </lineage>
</organism>
<comment type="caution">
    <text evidence="3">The sequence shown here is derived from an EMBL/GenBank/DDBJ whole genome shotgun (WGS) entry which is preliminary data.</text>
</comment>
<dbReference type="GO" id="GO:0016020">
    <property type="term" value="C:membrane"/>
    <property type="evidence" value="ECO:0007669"/>
    <property type="project" value="InterPro"/>
</dbReference>
<name>M5U6H7_9BACT</name>
<dbReference type="PANTHER" id="PTHR22911:SF79">
    <property type="entry name" value="MOBA-LIKE NTP TRANSFERASE DOMAIN-CONTAINING PROTEIN"/>
    <property type="match status" value="1"/>
</dbReference>
<feature type="transmembrane region" description="Helical" evidence="1">
    <location>
        <begin position="93"/>
        <end position="113"/>
    </location>
</feature>
<dbReference type="InterPro" id="IPR000620">
    <property type="entry name" value="EamA_dom"/>
</dbReference>
<feature type="transmembrane region" description="Helical" evidence="1">
    <location>
        <begin position="148"/>
        <end position="168"/>
    </location>
</feature>
<dbReference type="RefSeq" id="WP_008676366.1">
    <property type="nucleotide sequence ID" value="NZ_ANOH01000120.1"/>
</dbReference>
<feature type="domain" description="EamA" evidence="2">
    <location>
        <begin position="150"/>
        <end position="291"/>
    </location>
</feature>
<dbReference type="OrthoDB" id="9150437at2"/>
<feature type="transmembrane region" description="Helical" evidence="1">
    <location>
        <begin position="278"/>
        <end position="296"/>
    </location>
</feature>
<dbReference type="PANTHER" id="PTHR22911">
    <property type="entry name" value="ACYL-MALONYL CONDENSING ENZYME-RELATED"/>
    <property type="match status" value="1"/>
</dbReference>
<reference evidence="3 4" key="1">
    <citation type="journal article" date="2013" name="Mar. Genomics">
        <title>Expression of sulfatases in Rhodopirellula baltica and the diversity of sulfatases in the genus Rhodopirellula.</title>
        <authorList>
            <person name="Wegner C.E."/>
            <person name="Richter-Heitmann T."/>
            <person name="Klindworth A."/>
            <person name="Klockow C."/>
            <person name="Richter M."/>
            <person name="Achstetter T."/>
            <person name="Glockner F.O."/>
            <person name="Harder J."/>
        </authorList>
    </citation>
    <scope>NUCLEOTIDE SEQUENCE [LARGE SCALE GENOMIC DNA]</scope>
    <source>
        <strain evidence="3 4">SM41</strain>
    </source>
</reference>
<evidence type="ECO:0000256" key="1">
    <source>
        <dbReference type="SAM" id="Phobius"/>
    </source>
</evidence>
<dbReference type="Proteomes" id="UP000011885">
    <property type="component" value="Unassembled WGS sequence"/>
</dbReference>
<dbReference type="InterPro" id="IPR037185">
    <property type="entry name" value="EmrE-like"/>
</dbReference>
<gene>
    <name evidence="3" type="ORF">RSSM_01715</name>
</gene>
<dbReference type="Pfam" id="PF00892">
    <property type="entry name" value="EamA"/>
    <property type="match status" value="1"/>
</dbReference>
<feature type="transmembrane region" description="Helical" evidence="1">
    <location>
        <begin position="180"/>
        <end position="205"/>
    </location>
</feature>
<keyword evidence="1" id="KW-1133">Transmembrane helix</keyword>
<keyword evidence="1" id="KW-0812">Transmembrane</keyword>
<keyword evidence="4" id="KW-1185">Reference proteome</keyword>
<feature type="transmembrane region" description="Helical" evidence="1">
    <location>
        <begin position="244"/>
        <end position="266"/>
    </location>
</feature>
<evidence type="ECO:0000313" key="3">
    <source>
        <dbReference type="EMBL" id="EMI56869.1"/>
    </source>
</evidence>
<dbReference type="EMBL" id="ANOH01000120">
    <property type="protein sequence ID" value="EMI56869.1"/>
    <property type="molecule type" value="Genomic_DNA"/>
</dbReference>
<proteinExistence type="predicted"/>
<dbReference type="AlphaFoldDB" id="M5U6H7"/>
<dbReference type="PATRIC" id="fig|1263870.3.peg.1838"/>
<feature type="transmembrane region" description="Helical" evidence="1">
    <location>
        <begin position="16"/>
        <end position="36"/>
    </location>
</feature>
<sequence length="309" mass="33646">MSFSNSLSAVDSVLDYVKLHFVILLWGLTAVLGNLVDLSSTQLVFIRSLLASLLLAALLRKHLAIRPRVAILLIGNGMLLGAHWILFFVAVKIASVSVCMIGMATVSFWTAILEPMLVRRVRFNVVNLVLGVVAAVGVVVIYQSHAHFQSGVVVAIVAAVLACLFSIFNGQLFGCAPPIVIVTYQMAGSTVFCAAALSVSAVFGWNLSTGSWSLSTLQWIWILILVAACTIYGYHVYIQLLERLSVFTINFANNLEPVYGIALGSLVFHDHRDLNTSFYVGAVVIALSVLVQPWLSELRTPQRKLRAQS</sequence>
<dbReference type="SUPFAM" id="SSF103481">
    <property type="entry name" value="Multidrug resistance efflux transporter EmrE"/>
    <property type="match status" value="1"/>
</dbReference>